<proteinExistence type="predicted"/>
<dbReference type="Pfam" id="PF09527">
    <property type="entry name" value="ATPase_gene1"/>
    <property type="match status" value="1"/>
</dbReference>
<keyword evidence="1" id="KW-1133">Transmembrane helix</keyword>
<accession>A0A1H6TRH2</accession>
<organism evidence="2 3">
    <name type="scientific">Propionispira arboris</name>
    <dbReference type="NCBI Taxonomy" id="84035"/>
    <lineage>
        <taxon>Bacteria</taxon>
        <taxon>Bacillati</taxon>
        <taxon>Bacillota</taxon>
        <taxon>Negativicutes</taxon>
        <taxon>Selenomonadales</taxon>
        <taxon>Selenomonadaceae</taxon>
        <taxon>Propionispira</taxon>
    </lineage>
</organism>
<dbReference type="InterPro" id="IPR032820">
    <property type="entry name" value="ATPase_put"/>
</dbReference>
<dbReference type="STRING" id="84035.SAMN05660742_10180"/>
<evidence type="ECO:0000313" key="3">
    <source>
        <dbReference type="Proteomes" id="UP000199662"/>
    </source>
</evidence>
<keyword evidence="3" id="KW-1185">Reference proteome</keyword>
<dbReference type="EMBL" id="FNZK01000001">
    <property type="protein sequence ID" value="SEI79807.1"/>
    <property type="molecule type" value="Genomic_DNA"/>
</dbReference>
<sequence length="79" mass="8653">MDKKEKKNENPSSKHTTLQALTFVSGIGINFAITVGLFIYMGKLADEYFNIAPKGTLVGIFLGFIMALWVTGKKLLGKS</sequence>
<feature type="transmembrane region" description="Helical" evidence="1">
    <location>
        <begin position="48"/>
        <end position="70"/>
    </location>
</feature>
<protein>
    <submittedName>
        <fullName evidence="2">Putative F0F1-ATPase subunit Ca2+/Mg2+ transporter</fullName>
    </submittedName>
</protein>
<dbReference type="Proteomes" id="UP000199662">
    <property type="component" value="Unassembled WGS sequence"/>
</dbReference>
<evidence type="ECO:0000313" key="2">
    <source>
        <dbReference type="EMBL" id="SEI79807.1"/>
    </source>
</evidence>
<evidence type="ECO:0000256" key="1">
    <source>
        <dbReference type="SAM" id="Phobius"/>
    </source>
</evidence>
<dbReference type="AlphaFoldDB" id="A0A1H6TRH2"/>
<gene>
    <name evidence="2" type="ORF">SAMN05660742_10180</name>
</gene>
<keyword evidence="1" id="KW-0472">Membrane</keyword>
<reference evidence="2 3" key="1">
    <citation type="submission" date="2016-10" db="EMBL/GenBank/DDBJ databases">
        <authorList>
            <person name="de Groot N.N."/>
        </authorList>
    </citation>
    <scope>NUCLEOTIDE SEQUENCE [LARGE SCALE GENOMIC DNA]</scope>
    <source>
        <strain evidence="2 3">DSM 2179</strain>
    </source>
</reference>
<dbReference type="RefSeq" id="WP_091828321.1">
    <property type="nucleotide sequence ID" value="NZ_FNZK01000001.1"/>
</dbReference>
<feature type="transmembrane region" description="Helical" evidence="1">
    <location>
        <begin position="20"/>
        <end position="42"/>
    </location>
</feature>
<name>A0A1H6TRH2_9FIRM</name>
<keyword evidence="1" id="KW-0812">Transmembrane</keyword>